<feature type="compositionally biased region" description="Basic and acidic residues" evidence="1">
    <location>
        <begin position="45"/>
        <end position="56"/>
    </location>
</feature>
<reference evidence="3 4" key="1">
    <citation type="journal article" date="2024" name="bioRxiv">
        <title>A reference genome for Trichogramma kaykai: A tiny desert-dwelling parasitoid wasp with competing sex-ratio distorters.</title>
        <authorList>
            <person name="Culotta J."/>
            <person name="Lindsey A.R."/>
        </authorList>
    </citation>
    <scope>NUCLEOTIDE SEQUENCE [LARGE SCALE GENOMIC DNA]</scope>
    <source>
        <strain evidence="3 4">KSX58</strain>
    </source>
</reference>
<dbReference type="EMBL" id="JBJJXI010000067">
    <property type="protein sequence ID" value="KAL3397201.1"/>
    <property type="molecule type" value="Genomic_DNA"/>
</dbReference>
<accession>A0ABD2WW33</accession>
<name>A0ABD2WW33_9HYME</name>
<organism evidence="3 4">
    <name type="scientific">Trichogramma kaykai</name>
    <dbReference type="NCBI Taxonomy" id="54128"/>
    <lineage>
        <taxon>Eukaryota</taxon>
        <taxon>Metazoa</taxon>
        <taxon>Ecdysozoa</taxon>
        <taxon>Arthropoda</taxon>
        <taxon>Hexapoda</taxon>
        <taxon>Insecta</taxon>
        <taxon>Pterygota</taxon>
        <taxon>Neoptera</taxon>
        <taxon>Endopterygota</taxon>
        <taxon>Hymenoptera</taxon>
        <taxon>Apocrita</taxon>
        <taxon>Proctotrupomorpha</taxon>
        <taxon>Chalcidoidea</taxon>
        <taxon>Trichogrammatidae</taxon>
        <taxon>Trichogramma</taxon>
    </lineage>
</organism>
<comment type="caution">
    <text evidence="3">The sequence shown here is derived from an EMBL/GenBank/DDBJ whole genome shotgun (WGS) entry which is preliminary data.</text>
</comment>
<keyword evidence="4" id="KW-1185">Reference proteome</keyword>
<proteinExistence type="predicted"/>
<feature type="signal peptide" evidence="2">
    <location>
        <begin position="1"/>
        <end position="22"/>
    </location>
</feature>
<evidence type="ECO:0000313" key="3">
    <source>
        <dbReference type="EMBL" id="KAL3397201.1"/>
    </source>
</evidence>
<evidence type="ECO:0000256" key="1">
    <source>
        <dbReference type="SAM" id="MobiDB-lite"/>
    </source>
</evidence>
<evidence type="ECO:0000256" key="2">
    <source>
        <dbReference type="SAM" id="SignalP"/>
    </source>
</evidence>
<gene>
    <name evidence="3" type="ORF">TKK_009217</name>
</gene>
<feature type="region of interest" description="Disordered" evidence="1">
    <location>
        <begin position="31"/>
        <end position="91"/>
    </location>
</feature>
<evidence type="ECO:0000313" key="4">
    <source>
        <dbReference type="Proteomes" id="UP001627154"/>
    </source>
</evidence>
<sequence>MLPVTGARLGPLGIILILLVDAVFIQESAQTNPSRFRPTLPPYNESERVEVPDQPEHIPAQGPVYDIEAIGNQPSRSRPPNYNDRRHKDPPPYFSLVDARPPIYQEWANKPIHLDKERPPPRPDSPEFECHDCRSCLKMMAYAARATSGMCRYKPMKKVARKTMPQNYRSVIMCRPRRRWGEKETHPSSFLL</sequence>
<dbReference type="Proteomes" id="UP001627154">
    <property type="component" value="Unassembled WGS sequence"/>
</dbReference>
<feature type="chain" id="PRO_5044836438" evidence="2">
    <location>
        <begin position="23"/>
        <end position="192"/>
    </location>
</feature>
<dbReference type="AlphaFoldDB" id="A0ABD2WW33"/>
<protein>
    <submittedName>
        <fullName evidence="3">Uncharacterized protein</fullName>
    </submittedName>
</protein>
<keyword evidence="2" id="KW-0732">Signal</keyword>